<keyword evidence="1" id="KW-0472">Membrane</keyword>
<dbReference type="Proteomes" id="UP001152797">
    <property type="component" value="Unassembled WGS sequence"/>
</dbReference>
<sequence length="391" mass="41736">MPRKPIALAALALCQAESNNSLSALHSQIQEELHRIMIATFVAENAVQNRTQEVLSLRESEHILSECGPRYDAAKAKTVQAKDDISKLQASINQTKIDLLAMEAKVQKANAFEQREKVVEEEAEKEAWASRSKADAILPQDDAWIIGGMAIFVSWLSSLPCQNLIAALAGALGAAGFLNSELFLQASSVLVVALGAGVAAGTKFFSSWGSEPMLLSILVGSEAAILSAAAAFVGFAGFQLFIGAVIGLLVAQIFVSWAAGWCPGVPFWYLVFLAVGVAATGFGDKTAAAVLGYAAAGLMLSSCVVFFLAEFFTAAELPASWVDSVDAFVNGDQPKQKLGEMAFIIRLCGFVLWFGTMAFGKKCSAWFRDKLQDKEPLRQLAEPLMDSPAAV</sequence>
<evidence type="ECO:0000313" key="3">
    <source>
        <dbReference type="EMBL" id="CAL1130437.1"/>
    </source>
</evidence>
<protein>
    <recommendedName>
        <fullName evidence="5">DUF4203 domain-containing protein</fullName>
    </recommendedName>
</protein>
<keyword evidence="1" id="KW-0812">Transmembrane</keyword>
<proteinExistence type="predicted"/>
<evidence type="ECO:0000256" key="1">
    <source>
        <dbReference type="SAM" id="Phobius"/>
    </source>
</evidence>
<feature type="transmembrane region" description="Helical" evidence="1">
    <location>
        <begin position="240"/>
        <end position="259"/>
    </location>
</feature>
<feature type="transmembrane region" description="Helical" evidence="1">
    <location>
        <begin position="290"/>
        <end position="309"/>
    </location>
</feature>
<reference evidence="2" key="1">
    <citation type="submission" date="2022-10" db="EMBL/GenBank/DDBJ databases">
        <authorList>
            <person name="Chen Y."/>
            <person name="Dougan E. K."/>
            <person name="Chan C."/>
            <person name="Rhodes N."/>
            <person name="Thang M."/>
        </authorList>
    </citation>
    <scope>NUCLEOTIDE SEQUENCE</scope>
</reference>
<evidence type="ECO:0000313" key="2">
    <source>
        <dbReference type="EMBL" id="CAI3977062.1"/>
    </source>
</evidence>
<keyword evidence="4" id="KW-1185">Reference proteome</keyword>
<comment type="caution">
    <text evidence="2">The sequence shown here is derived from an EMBL/GenBank/DDBJ whole genome shotgun (WGS) entry which is preliminary data.</text>
</comment>
<organism evidence="2">
    <name type="scientific">Cladocopium goreaui</name>
    <dbReference type="NCBI Taxonomy" id="2562237"/>
    <lineage>
        <taxon>Eukaryota</taxon>
        <taxon>Sar</taxon>
        <taxon>Alveolata</taxon>
        <taxon>Dinophyceae</taxon>
        <taxon>Suessiales</taxon>
        <taxon>Symbiodiniaceae</taxon>
        <taxon>Cladocopium</taxon>
    </lineage>
</organism>
<dbReference type="AlphaFoldDB" id="A0A9P1FK85"/>
<feature type="transmembrane region" description="Helical" evidence="1">
    <location>
        <begin position="213"/>
        <end position="233"/>
    </location>
</feature>
<accession>A0A9P1FK85</accession>
<feature type="transmembrane region" description="Helical" evidence="1">
    <location>
        <begin position="341"/>
        <end position="360"/>
    </location>
</feature>
<reference evidence="3" key="2">
    <citation type="submission" date="2024-04" db="EMBL/GenBank/DDBJ databases">
        <authorList>
            <person name="Chen Y."/>
            <person name="Shah S."/>
            <person name="Dougan E. K."/>
            <person name="Thang M."/>
            <person name="Chan C."/>
        </authorList>
    </citation>
    <scope>NUCLEOTIDE SEQUENCE [LARGE SCALE GENOMIC DNA]</scope>
</reference>
<evidence type="ECO:0008006" key="5">
    <source>
        <dbReference type="Google" id="ProtNLM"/>
    </source>
</evidence>
<dbReference type="OrthoDB" id="442318at2759"/>
<feature type="transmembrane region" description="Helical" evidence="1">
    <location>
        <begin position="143"/>
        <end position="170"/>
    </location>
</feature>
<dbReference type="EMBL" id="CAMXCT020000318">
    <property type="protein sequence ID" value="CAL1130437.1"/>
    <property type="molecule type" value="Genomic_DNA"/>
</dbReference>
<evidence type="ECO:0000313" key="4">
    <source>
        <dbReference type="Proteomes" id="UP001152797"/>
    </source>
</evidence>
<feature type="transmembrane region" description="Helical" evidence="1">
    <location>
        <begin position="265"/>
        <end position="283"/>
    </location>
</feature>
<feature type="transmembrane region" description="Helical" evidence="1">
    <location>
        <begin position="182"/>
        <end position="201"/>
    </location>
</feature>
<dbReference type="EMBL" id="CAMXCT030000318">
    <property type="protein sequence ID" value="CAL4764374.1"/>
    <property type="molecule type" value="Genomic_DNA"/>
</dbReference>
<name>A0A9P1FK85_9DINO</name>
<dbReference type="EMBL" id="CAMXCT010000318">
    <property type="protein sequence ID" value="CAI3977062.1"/>
    <property type="molecule type" value="Genomic_DNA"/>
</dbReference>
<gene>
    <name evidence="2" type="ORF">C1SCF055_LOCUS5239</name>
</gene>
<keyword evidence="1" id="KW-1133">Transmembrane helix</keyword>